<reference evidence="3" key="1">
    <citation type="journal article" date="2019" name="Int. J. Syst. Evol. Microbiol.">
        <title>The Global Catalogue of Microorganisms (GCM) 10K type strain sequencing project: providing services to taxonomists for standard genome sequencing and annotation.</title>
        <authorList>
            <consortium name="The Broad Institute Genomics Platform"/>
            <consortium name="The Broad Institute Genome Sequencing Center for Infectious Disease"/>
            <person name="Wu L."/>
            <person name="Ma J."/>
        </authorList>
    </citation>
    <scope>NUCLEOTIDE SEQUENCE [LARGE SCALE GENOMIC DNA]</scope>
    <source>
        <strain evidence="3">KCTC 52168</strain>
    </source>
</reference>
<proteinExistence type="predicted"/>
<accession>A0ABV7H3A0</accession>
<feature type="region of interest" description="Disordered" evidence="1">
    <location>
        <begin position="228"/>
        <end position="247"/>
    </location>
</feature>
<dbReference type="Proteomes" id="UP001595556">
    <property type="component" value="Unassembled WGS sequence"/>
</dbReference>
<keyword evidence="3" id="KW-1185">Reference proteome</keyword>
<sequence>MPLHSHSAPSVRRQIARGQLPVRLQHLTAACLILLLAAINILLPVQAQSAAPGWTVELSLRYLSEGSQSLKPEPGTGEQRVDGREQWRIEQSLSASLPYTMKVRGAVAKNQPDRHNEQRYDSWLLRPGSAGLPATGSLNLNWQQETATRITRADGEGAGAINRANAGRIGRVEHVRQQFSAERQGADFMRLHGAYLQIDRSTGKLLFEVPAIELDAQRVGAVMRRASRMDKPAASGEWDPPGTGSSDWKLRQLVLPDRPEPIEFDLPAGWETQERITLTQTVPARGASGMPNPLLGQVQISLNLIRGGAAARAELAPQSAPGTPQASAPTPTTAMGTENTAAAPAATPVQTPPAPNPAANAASKAAEAVNKLRSLLGR</sequence>
<name>A0ABV7H3A0_9BURK</name>
<evidence type="ECO:0000313" key="3">
    <source>
        <dbReference type="Proteomes" id="UP001595556"/>
    </source>
</evidence>
<protein>
    <recommendedName>
        <fullName evidence="4">DUF3108 domain-containing protein</fullName>
    </recommendedName>
</protein>
<feature type="region of interest" description="Disordered" evidence="1">
    <location>
        <begin position="313"/>
        <end position="365"/>
    </location>
</feature>
<evidence type="ECO:0000256" key="1">
    <source>
        <dbReference type="SAM" id="MobiDB-lite"/>
    </source>
</evidence>
<organism evidence="2 3">
    <name type="scientific">Piscinibacterium candidicorallinum</name>
    <dbReference type="NCBI Taxonomy" id="1793872"/>
    <lineage>
        <taxon>Bacteria</taxon>
        <taxon>Pseudomonadati</taxon>
        <taxon>Pseudomonadota</taxon>
        <taxon>Betaproteobacteria</taxon>
        <taxon>Burkholderiales</taxon>
        <taxon>Piscinibacterium</taxon>
    </lineage>
</organism>
<evidence type="ECO:0008006" key="4">
    <source>
        <dbReference type="Google" id="ProtNLM"/>
    </source>
</evidence>
<evidence type="ECO:0000313" key="2">
    <source>
        <dbReference type="EMBL" id="MFC3146111.1"/>
    </source>
</evidence>
<feature type="compositionally biased region" description="Low complexity" evidence="1">
    <location>
        <begin position="316"/>
        <end position="349"/>
    </location>
</feature>
<dbReference type="EMBL" id="JBHRTI010000002">
    <property type="protein sequence ID" value="MFC3146111.1"/>
    <property type="molecule type" value="Genomic_DNA"/>
</dbReference>
<gene>
    <name evidence="2" type="ORF">ACFOEN_00485</name>
</gene>
<dbReference type="RefSeq" id="WP_377300398.1">
    <property type="nucleotide sequence ID" value="NZ_CP180191.1"/>
</dbReference>
<comment type="caution">
    <text evidence="2">The sequence shown here is derived from an EMBL/GenBank/DDBJ whole genome shotgun (WGS) entry which is preliminary data.</text>
</comment>